<gene>
    <name evidence="2" type="ORF">AAFC00_001475</name>
</gene>
<dbReference type="InterPro" id="IPR011008">
    <property type="entry name" value="Dimeric_a/b-barrel"/>
</dbReference>
<accession>A0ABR3PPA4</accession>
<dbReference type="SUPFAM" id="SSF54909">
    <property type="entry name" value="Dimeric alpha+beta barrel"/>
    <property type="match status" value="1"/>
</dbReference>
<comment type="caution">
    <text evidence="2">The sequence shown here is derived from an EMBL/GenBank/DDBJ whole genome shotgun (WGS) entry which is preliminary data.</text>
</comment>
<dbReference type="GeneID" id="95975178"/>
<feature type="region of interest" description="Disordered" evidence="1">
    <location>
        <begin position="1"/>
        <end position="21"/>
    </location>
</feature>
<dbReference type="EMBL" id="JBFMKM010000003">
    <property type="protein sequence ID" value="KAL1311291.1"/>
    <property type="molecule type" value="Genomic_DNA"/>
</dbReference>
<evidence type="ECO:0000313" key="3">
    <source>
        <dbReference type="Proteomes" id="UP001562354"/>
    </source>
</evidence>
<sequence>MEFVGLRPTQEKRRPKNPRSPTVIVRDSLSLTTWLCLGAVLQSAAFLSVGRLAFLPATAYLVYRAGEAYAMATGLMRNPYMDNVVMEKHSAQFPDPVTGRYGSTPGNSDVTLLIIGARSNHPYGLIAPGFKALGDHMSGMIEQLQENPIDHGFLGASSFLGQQRSTKNTIMSIMYFKSAADVHAFAESPVHRDAVTWWNRIVGAHPHLTIFHELYQVPKGNWESIYMQSAPIGVADTMHHVCDPAATESVLSEKTPLVAATVARESALEEARTGVASAPTAAAGAQDGAGVWMSPIVDARRGILKDSAGRMGLRTKH</sequence>
<protein>
    <recommendedName>
        <fullName evidence="4">Monooxygenase</fullName>
    </recommendedName>
</protein>
<evidence type="ECO:0008006" key="4">
    <source>
        <dbReference type="Google" id="ProtNLM"/>
    </source>
</evidence>
<organism evidence="2 3">
    <name type="scientific">Neodothiora populina</name>
    <dbReference type="NCBI Taxonomy" id="2781224"/>
    <lineage>
        <taxon>Eukaryota</taxon>
        <taxon>Fungi</taxon>
        <taxon>Dikarya</taxon>
        <taxon>Ascomycota</taxon>
        <taxon>Pezizomycotina</taxon>
        <taxon>Dothideomycetes</taxon>
        <taxon>Dothideomycetidae</taxon>
        <taxon>Dothideales</taxon>
        <taxon>Dothioraceae</taxon>
        <taxon>Neodothiora</taxon>
    </lineage>
</organism>
<dbReference type="InterPro" id="IPR025444">
    <property type="entry name" value="Monooxy_af470"/>
</dbReference>
<dbReference type="Pfam" id="PF13826">
    <property type="entry name" value="Monooxy_af470-like"/>
    <property type="match status" value="1"/>
</dbReference>
<evidence type="ECO:0000313" key="2">
    <source>
        <dbReference type="EMBL" id="KAL1311291.1"/>
    </source>
</evidence>
<name>A0ABR3PPA4_9PEZI</name>
<proteinExistence type="predicted"/>
<keyword evidence="3" id="KW-1185">Reference proteome</keyword>
<reference evidence="2 3" key="1">
    <citation type="submission" date="2024-07" db="EMBL/GenBank/DDBJ databases">
        <title>Draft sequence of the Neodothiora populina.</title>
        <authorList>
            <person name="Drown D.D."/>
            <person name="Schuette U.S."/>
            <person name="Buechlein A.B."/>
            <person name="Rusch D.R."/>
            <person name="Winton L.W."/>
            <person name="Adams G.A."/>
        </authorList>
    </citation>
    <scope>NUCLEOTIDE SEQUENCE [LARGE SCALE GENOMIC DNA]</scope>
    <source>
        <strain evidence="2 3">CPC 39397</strain>
    </source>
</reference>
<evidence type="ECO:0000256" key="1">
    <source>
        <dbReference type="SAM" id="MobiDB-lite"/>
    </source>
</evidence>
<dbReference type="Proteomes" id="UP001562354">
    <property type="component" value="Unassembled WGS sequence"/>
</dbReference>
<dbReference type="RefSeq" id="XP_069204140.1">
    <property type="nucleotide sequence ID" value="XM_069340669.1"/>
</dbReference>